<dbReference type="PANTHER" id="PTHR32089:SF112">
    <property type="entry name" value="LYSOZYME-LIKE PROTEIN-RELATED"/>
    <property type="match status" value="1"/>
</dbReference>
<dbReference type="GO" id="GO:0004888">
    <property type="term" value="F:transmembrane signaling receptor activity"/>
    <property type="evidence" value="ECO:0007669"/>
    <property type="project" value="InterPro"/>
</dbReference>
<evidence type="ECO:0000256" key="4">
    <source>
        <dbReference type="SAM" id="Phobius"/>
    </source>
</evidence>
<dbReference type="Proteomes" id="UP000574276">
    <property type="component" value="Unassembled WGS sequence"/>
</dbReference>
<accession>A0A839JWG0</accession>
<dbReference type="Gene3D" id="1.10.287.950">
    <property type="entry name" value="Methyl-accepting chemotaxis protein"/>
    <property type="match status" value="1"/>
</dbReference>
<dbReference type="EMBL" id="JACEGA010000001">
    <property type="protein sequence ID" value="MBB2182013.1"/>
    <property type="molecule type" value="Genomic_DNA"/>
</dbReference>
<evidence type="ECO:0000256" key="3">
    <source>
        <dbReference type="PROSITE-ProRule" id="PRU00284"/>
    </source>
</evidence>
<dbReference type="PANTHER" id="PTHR32089">
    <property type="entry name" value="METHYL-ACCEPTING CHEMOTAXIS PROTEIN MCPB"/>
    <property type="match status" value="1"/>
</dbReference>
<feature type="transmembrane region" description="Helical" evidence="4">
    <location>
        <begin position="47"/>
        <end position="68"/>
    </location>
</feature>
<name>A0A839JWG0_9FIRM</name>
<feature type="transmembrane region" description="Helical" evidence="4">
    <location>
        <begin position="80"/>
        <end position="99"/>
    </location>
</feature>
<dbReference type="InterPro" id="IPR004090">
    <property type="entry name" value="Chemotax_Me-accpt_rcpt"/>
</dbReference>
<keyword evidence="4" id="KW-0472">Membrane</keyword>
<dbReference type="PRINTS" id="PR00260">
    <property type="entry name" value="CHEMTRNSDUCR"/>
</dbReference>
<dbReference type="GO" id="GO:0006935">
    <property type="term" value="P:chemotaxis"/>
    <property type="evidence" value="ECO:0007669"/>
    <property type="project" value="InterPro"/>
</dbReference>
<evidence type="ECO:0000256" key="1">
    <source>
        <dbReference type="ARBA" id="ARBA00023224"/>
    </source>
</evidence>
<dbReference type="GO" id="GO:0016020">
    <property type="term" value="C:membrane"/>
    <property type="evidence" value="ECO:0007669"/>
    <property type="project" value="InterPro"/>
</dbReference>
<sequence length="449" mass="50629">MNERSTITKYQFGTLKFVLIIYSISAILAGTLFLFLKRMGLLGEVKWTALFVLAILMVVEIVTFKVMYTKTVKNSDHITSTFQILKIIILIFSYVNYVYMGLMIPSKELWACVFYFIILGALFLDNRLNIAFVVLGILSNIILFVLNPTTLPDEKYIVRELILRFVVISLISFGISAFTFFSSKILKKIEANEVQIKKHYENNEKMIKNVAQIAQNLLSSSENLSEIAMEESVSMERIANTSQDASKDADTMLHYIEDNNKSLGMLLRSNKSVLKKVKDTEDKSTKLIDISNQNEEALSETLSIITDIKNDIENTLEATHVLEEQSNRMDEIFDIILQISIQTNLLSLNASIEASRAGIQGRGFAVVAKEIRKLADSTRVSLNDVATITQDFKERVLSVKGLMTENAEKVNHGNEILSNTVQNITDMIVDLKKSVNNINEISNLTSSML</sequence>
<proteinExistence type="inferred from homology"/>
<dbReference type="PROSITE" id="PS50111">
    <property type="entry name" value="CHEMOTAXIS_TRANSDUC_2"/>
    <property type="match status" value="1"/>
</dbReference>
<keyword evidence="7" id="KW-1185">Reference proteome</keyword>
<evidence type="ECO:0000313" key="6">
    <source>
        <dbReference type="EMBL" id="MBB2182013.1"/>
    </source>
</evidence>
<dbReference type="Pfam" id="PF00015">
    <property type="entry name" value="MCPsignal"/>
    <property type="match status" value="1"/>
</dbReference>
<keyword evidence="1 3" id="KW-0807">Transducer</keyword>
<feature type="transmembrane region" description="Helical" evidence="4">
    <location>
        <begin position="130"/>
        <end position="149"/>
    </location>
</feature>
<reference evidence="6 7" key="1">
    <citation type="submission" date="2020-07" db="EMBL/GenBank/DDBJ databases">
        <title>Characterization and genome sequencing of isolate MD1, a novel member within the family Lachnospiraceae.</title>
        <authorList>
            <person name="Rettenmaier R."/>
            <person name="Di Bello L."/>
            <person name="Zinser C."/>
            <person name="Scheitz K."/>
            <person name="Liebl W."/>
            <person name="Zverlov V."/>
        </authorList>
    </citation>
    <scope>NUCLEOTIDE SEQUENCE [LARGE SCALE GENOMIC DNA]</scope>
    <source>
        <strain evidence="6 7">MD1</strain>
    </source>
</reference>
<dbReference type="RefSeq" id="WP_228351748.1">
    <property type="nucleotide sequence ID" value="NZ_JACEGA010000001.1"/>
</dbReference>
<feature type="transmembrane region" description="Helical" evidence="4">
    <location>
        <begin position="161"/>
        <end position="181"/>
    </location>
</feature>
<organism evidence="6 7">
    <name type="scientific">Variimorphobacter saccharofermentans</name>
    <dbReference type="NCBI Taxonomy" id="2755051"/>
    <lineage>
        <taxon>Bacteria</taxon>
        <taxon>Bacillati</taxon>
        <taxon>Bacillota</taxon>
        <taxon>Clostridia</taxon>
        <taxon>Lachnospirales</taxon>
        <taxon>Lachnospiraceae</taxon>
        <taxon>Variimorphobacter</taxon>
    </lineage>
</organism>
<feature type="domain" description="Methyl-accepting transducer" evidence="5">
    <location>
        <begin position="227"/>
        <end position="449"/>
    </location>
</feature>
<protein>
    <submittedName>
        <fullName evidence="6">Methyl-accepting transducer</fullName>
    </submittedName>
</protein>
<dbReference type="SMART" id="SM00283">
    <property type="entry name" value="MA"/>
    <property type="match status" value="1"/>
</dbReference>
<dbReference type="SUPFAM" id="SSF58104">
    <property type="entry name" value="Methyl-accepting chemotaxis protein (MCP) signaling domain"/>
    <property type="match status" value="1"/>
</dbReference>
<keyword evidence="4" id="KW-1133">Transmembrane helix</keyword>
<evidence type="ECO:0000256" key="2">
    <source>
        <dbReference type="ARBA" id="ARBA00029447"/>
    </source>
</evidence>
<comment type="caution">
    <text evidence="6">The sequence shown here is derived from an EMBL/GenBank/DDBJ whole genome shotgun (WGS) entry which is preliminary data.</text>
</comment>
<feature type="transmembrane region" description="Helical" evidence="4">
    <location>
        <begin position="108"/>
        <end position="124"/>
    </location>
</feature>
<comment type="similarity">
    <text evidence="2">Belongs to the methyl-accepting chemotaxis (MCP) protein family.</text>
</comment>
<feature type="transmembrane region" description="Helical" evidence="4">
    <location>
        <begin position="12"/>
        <end position="35"/>
    </location>
</feature>
<evidence type="ECO:0000259" key="5">
    <source>
        <dbReference type="PROSITE" id="PS50111"/>
    </source>
</evidence>
<keyword evidence="4" id="KW-0812">Transmembrane</keyword>
<gene>
    <name evidence="6" type="ORF">H0486_03875</name>
</gene>
<dbReference type="AlphaFoldDB" id="A0A839JWG0"/>
<evidence type="ECO:0000313" key="7">
    <source>
        <dbReference type="Proteomes" id="UP000574276"/>
    </source>
</evidence>
<dbReference type="GO" id="GO:0007165">
    <property type="term" value="P:signal transduction"/>
    <property type="evidence" value="ECO:0007669"/>
    <property type="project" value="UniProtKB-KW"/>
</dbReference>
<dbReference type="InterPro" id="IPR004089">
    <property type="entry name" value="MCPsignal_dom"/>
</dbReference>